<dbReference type="HOGENOM" id="CLU_2780147_0_0_1"/>
<sequence>MRELAGNPWTWSGLSLQVDQPVFADWGFSGDGQLVFATAVERAAPAKSPPRPAARITLCRGPPSAIHVR</sequence>
<evidence type="ECO:0000313" key="2">
    <source>
        <dbReference type="Proteomes" id="UP000008021"/>
    </source>
</evidence>
<dbReference type="AlphaFoldDB" id="A0A0E0D9M7"/>
<name>A0A0E0D9M7_9ORYZ</name>
<keyword evidence="2" id="KW-1185">Reference proteome</keyword>
<dbReference type="Gramene" id="OMERI03G37970.1">
    <property type="protein sequence ID" value="OMERI03G37970.1"/>
    <property type="gene ID" value="OMERI03G37970"/>
</dbReference>
<reference evidence="1" key="2">
    <citation type="submission" date="2018-05" db="EMBL/GenBank/DDBJ databases">
        <title>OmerRS3 (Oryza meridionalis Reference Sequence Version 3).</title>
        <authorList>
            <person name="Zhang J."/>
            <person name="Kudrna D."/>
            <person name="Lee S."/>
            <person name="Talag J."/>
            <person name="Welchert J."/>
            <person name="Wing R.A."/>
        </authorList>
    </citation>
    <scope>NUCLEOTIDE SEQUENCE [LARGE SCALE GENOMIC DNA]</scope>
    <source>
        <strain evidence="1">cv. OR44</strain>
    </source>
</reference>
<organism evidence="1">
    <name type="scientific">Oryza meridionalis</name>
    <dbReference type="NCBI Taxonomy" id="40149"/>
    <lineage>
        <taxon>Eukaryota</taxon>
        <taxon>Viridiplantae</taxon>
        <taxon>Streptophyta</taxon>
        <taxon>Embryophyta</taxon>
        <taxon>Tracheophyta</taxon>
        <taxon>Spermatophyta</taxon>
        <taxon>Magnoliopsida</taxon>
        <taxon>Liliopsida</taxon>
        <taxon>Poales</taxon>
        <taxon>Poaceae</taxon>
        <taxon>BOP clade</taxon>
        <taxon>Oryzoideae</taxon>
        <taxon>Oryzeae</taxon>
        <taxon>Oryzinae</taxon>
        <taxon>Oryza</taxon>
    </lineage>
</organism>
<dbReference type="EnsemblPlants" id="OMERI03G37970.1">
    <property type="protein sequence ID" value="OMERI03G37970.1"/>
    <property type="gene ID" value="OMERI03G37970"/>
</dbReference>
<protein>
    <submittedName>
        <fullName evidence="1">Uncharacterized protein</fullName>
    </submittedName>
</protein>
<accession>A0A0E0D9M7</accession>
<proteinExistence type="predicted"/>
<evidence type="ECO:0000313" key="1">
    <source>
        <dbReference type="EnsemblPlants" id="OMERI03G37970.1"/>
    </source>
</evidence>
<dbReference type="Proteomes" id="UP000008021">
    <property type="component" value="Chromosome 3"/>
</dbReference>
<reference evidence="1" key="1">
    <citation type="submission" date="2015-04" db="UniProtKB">
        <authorList>
            <consortium name="EnsemblPlants"/>
        </authorList>
    </citation>
    <scope>IDENTIFICATION</scope>
</reference>